<evidence type="ECO:0000313" key="9">
    <source>
        <dbReference type="Proteomes" id="UP001207228"/>
    </source>
</evidence>
<evidence type="ECO:0000256" key="6">
    <source>
        <dbReference type="ARBA" id="ARBA00023136"/>
    </source>
</evidence>
<keyword evidence="4 7" id="KW-0812">Transmembrane</keyword>
<dbReference type="EMBL" id="JAPFQO010000002">
    <property type="protein sequence ID" value="MCX2739019.1"/>
    <property type="molecule type" value="Genomic_DNA"/>
</dbReference>
<protein>
    <submittedName>
        <fullName evidence="8">DsrE family protein</fullName>
    </submittedName>
</protein>
<accession>A0ABT3RAX0</accession>
<feature type="transmembrane region" description="Helical" evidence="7">
    <location>
        <begin position="51"/>
        <end position="74"/>
    </location>
</feature>
<feature type="transmembrane region" description="Helical" evidence="7">
    <location>
        <begin position="151"/>
        <end position="172"/>
    </location>
</feature>
<comment type="caution">
    <text evidence="8">The sequence shown here is derived from an EMBL/GenBank/DDBJ whole genome shotgun (WGS) entry which is preliminary data.</text>
</comment>
<feature type="transmembrane region" description="Helical" evidence="7">
    <location>
        <begin position="12"/>
        <end position="31"/>
    </location>
</feature>
<dbReference type="PANTHER" id="PTHR33452">
    <property type="entry name" value="OXIDOREDUCTASE CATD-RELATED"/>
    <property type="match status" value="1"/>
</dbReference>
<feature type="transmembrane region" description="Helical" evidence="7">
    <location>
        <begin position="112"/>
        <end position="130"/>
    </location>
</feature>
<dbReference type="RefSeq" id="WP_266051077.1">
    <property type="nucleotide sequence ID" value="NZ_JAPFQO010000002.1"/>
</dbReference>
<organism evidence="8 9">
    <name type="scientific">Pontibacter anaerobius</name>
    <dbReference type="NCBI Taxonomy" id="2993940"/>
    <lineage>
        <taxon>Bacteria</taxon>
        <taxon>Pseudomonadati</taxon>
        <taxon>Bacteroidota</taxon>
        <taxon>Cytophagia</taxon>
        <taxon>Cytophagales</taxon>
        <taxon>Hymenobacteraceae</taxon>
        <taxon>Pontibacter</taxon>
    </lineage>
</organism>
<dbReference type="InterPro" id="IPR003787">
    <property type="entry name" value="Sulphur_relay_DsrE/F-like"/>
</dbReference>
<keyword evidence="6 7" id="KW-0472">Membrane</keyword>
<evidence type="ECO:0000256" key="4">
    <source>
        <dbReference type="ARBA" id="ARBA00022692"/>
    </source>
</evidence>
<comment type="similarity">
    <text evidence="2">Belongs to the DoxX family.</text>
</comment>
<dbReference type="Pfam" id="PF02635">
    <property type="entry name" value="DsrE"/>
    <property type="match status" value="1"/>
</dbReference>
<evidence type="ECO:0000313" key="8">
    <source>
        <dbReference type="EMBL" id="MCX2739019.1"/>
    </source>
</evidence>
<comment type="subcellular location">
    <subcellularLocation>
        <location evidence="1">Cell membrane</location>
        <topology evidence="1">Multi-pass membrane protein</topology>
    </subcellularLocation>
</comment>
<gene>
    <name evidence="8" type="ORF">OO017_03595</name>
</gene>
<keyword evidence="9" id="KW-1185">Reference proteome</keyword>
<dbReference type="SUPFAM" id="SSF75169">
    <property type="entry name" value="DsrEFH-like"/>
    <property type="match status" value="1"/>
</dbReference>
<evidence type="ECO:0000256" key="5">
    <source>
        <dbReference type="ARBA" id="ARBA00022989"/>
    </source>
</evidence>
<dbReference type="InterPro" id="IPR027396">
    <property type="entry name" value="DsrEFH-like"/>
</dbReference>
<proteinExistence type="inferred from homology"/>
<evidence type="ECO:0000256" key="7">
    <source>
        <dbReference type="SAM" id="Phobius"/>
    </source>
</evidence>
<reference evidence="8 9" key="1">
    <citation type="submission" date="2022-11" db="EMBL/GenBank/DDBJ databases">
        <title>The characterization of three novel Bacteroidetes species and genomic analysis of their roles in tidal elemental geochemical cycles.</title>
        <authorList>
            <person name="Ma K.-J."/>
        </authorList>
    </citation>
    <scope>NUCLEOTIDE SEQUENCE [LARGE SCALE GENOMIC DNA]</scope>
    <source>
        <strain evidence="8 9">M82</strain>
    </source>
</reference>
<keyword evidence="5 7" id="KW-1133">Transmembrane helix</keyword>
<evidence type="ECO:0000256" key="1">
    <source>
        <dbReference type="ARBA" id="ARBA00004651"/>
    </source>
</evidence>
<dbReference type="PANTHER" id="PTHR33452:SF1">
    <property type="entry name" value="INNER MEMBRANE PROTEIN YPHA-RELATED"/>
    <property type="match status" value="1"/>
</dbReference>
<dbReference type="InterPro" id="IPR032808">
    <property type="entry name" value="DoxX"/>
</dbReference>
<dbReference type="Gene3D" id="3.40.1260.10">
    <property type="entry name" value="DsrEFH-like"/>
    <property type="match status" value="1"/>
</dbReference>
<dbReference type="Proteomes" id="UP001207228">
    <property type="component" value="Unassembled WGS sequence"/>
</dbReference>
<name>A0ABT3RAX0_9BACT</name>
<dbReference type="InterPro" id="IPR051907">
    <property type="entry name" value="DoxX-like_oxidoreductase"/>
</dbReference>
<sequence length="301" mass="32171">MENTPLQKASFLVLRILGSLLYILAGILHLAKTAEPTARLEKAAFAPLVTWIAPAETLIILSGIGLLLGGVLLFVGFRTRLAALALAGILVPITLTVQVNNPEGAGPLFKNVALLGILFFFMVNGARYYSLDQVLEAKKKIKKNMKVVHSGKYVAMLATAIMFVLGSCATGTTVAQTPPATAQGAATAAAKKDYAVLISQPNHLKAAVNTAQTIKSDSKYNSNSFVIMACGKSVEAFLKDSKMVQEFEAGKAAGVTYRICGMSMKKFNIDKSQLMDGVEVVPNGLTHMFDLQLQGYNTVEL</sequence>
<evidence type="ECO:0000256" key="3">
    <source>
        <dbReference type="ARBA" id="ARBA00022475"/>
    </source>
</evidence>
<feature type="transmembrane region" description="Helical" evidence="7">
    <location>
        <begin position="81"/>
        <end position="100"/>
    </location>
</feature>
<dbReference type="Pfam" id="PF07681">
    <property type="entry name" value="DoxX"/>
    <property type="match status" value="1"/>
</dbReference>
<evidence type="ECO:0000256" key="2">
    <source>
        <dbReference type="ARBA" id="ARBA00006679"/>
    </source>
</evidence>
<keyword evidence="3" id="KW-1003">Cell membrane</keyword>